<organism evidence="4">
    <name type="scientific">Nippostrongylus brasiliensis</name>
    <name type="common">Rat hookworm</name>
    <dbReference type="NCBI Taxonomy" id="27835"/>
    <lineage>
        <taxon>Eukaryota</taxon>
        <taxon>Metazoa</taxon>
        <taxon>Ecdysozoa</taxon>
        <taxon>Nematoda</taxon>
        <taxon>Chromadorea</taxon>
        <taxon>Rhabditida</taxon>
        <taxon>Rhabditina</taxon>
        <taxon>Rhabditomorpha</taxon>
        <taxon>Strongyloidea</taxon>
        <taxon>Heligmosomidae</taxon>
        <taxon>Nippostrongylus</taxon>
    </lineage>
</organism>
<accession>A0A0N4YU96</accession>
<evidence type="ECO:0000313" key="2">
    <source>
        <dbReference type="EMBL" id="VDL84557.1"/>
    </source>
</evidence>
<dbReference type="STRING" id="27835.A0A0N4YU96"/>
<name>A0A0N4YU96_NIPBR</name>
<protein>
    <submittedName>
        <fullName evidence="4">Thyroid hormone receptor-associated protein complex subunit</fullName>
    </submittedName>
</protein>
<evidence type="ECO:0000313" key="3">
    <source>
        <dbReference type="Proteomes" id="UP000271162"/>
    </source>
</evidence>
<feature type="compositionally biased region" description="Low complexity" evidence="1">
    <location>
        <begin position="38"/>
        <end position="54"/>
    </location>
</feature>
<gene>
    <name evidence="2" type="ORF">NBR_LOCUS20819</name>
</gene>
<dbReference type="EMBL" id="UYSL01025554">
    <property type="protein sequence ID" value="VDL84557.1"/>
    <property type="molecule type" value="Genomic_DNA"/>
</dbReference>
<dbReference type="WBParaSite" id="NBR_0002081801-mRNA-1">
    <property type="protein sequence ID" value="NBR_0002081801-mRNA-1"/>
    <property type="gene ID" value="NBR_0002081801"/>
</dbReference>
<feature type="region of interest" description="Disordered" evidence="1">
    <location>
        <begin position="34"/>
        <end position="55"/>
    </location>
</feature>
<reference evidence="4" key="1">
    <citation type="submission" date="2017-02" db="UniProtKB">
        <authorList>
            <consortium name="WormBaseParasite"/>
        </authorList>
    </citation>
    <scope>IDENTIFICATION</scope>
</reference>
<dbReference type="AlphaFoldDB" id="A0A0N4YU96"/>
<evidence type="ECO:0000313" key="4">
    <source>
        <dbReference type="WBParaSite" id="NBR_0002081801-mRNA-1"/>
    </source>
</evidence>
<keyword evidence="3" id="KW-1185">Reference proteome</keyword>
<reference evidence="2 3" key="2">
    <citation type="submission" date="2018-11" db="EMBL/GenBank/DDBJ databases">
        <authorList>
            <consortium name="Pathogen Informatics"/>
        </authorList>
    </citation>
    <scope>NUCLEOTIDE SEQUENCE [LARGE SCALE GENOMIC DNA]</scope>
</reference>
<evidence type="ECO:0000256" key="1">
    <source>
        <dbReference type="SAM" id="MobiDB-lite"/>
    </source>
</evidence>
<proteinExistence type="predicted"/>
<dbReference type="Proteomes" id="UP000271162">
    <property type="component" value="Unassembled WGS sequence"/>
</dbReference>
<sequence length="120" mass="13369">MGARTAVATATWYPQHPQQGCGYLSAPVSQARSMANGPCPSSSMPSSSQHIYPSPYAPSLSPNTLKLSSSPSQYAQYALNYYHQHNAVREREREAFYRARGMMPPLVQQSDWRTYGKLLL</sequence>